<dbReference type="EMBL" id="CAMXCT020001079">
    <property type="protein sequence ID" value="CAL1139769.1"/>
    <property type="molecule type" value="Genomic_DNA"/>
</dbReference>
<evidence type="ECO:0000313" key="2">
    <source>
        <dbReference type="EMBL" id="CAL1139769.1"/>
    </source>
</evidence>
<name>A0A9P1C7B1_9DINO</name>
<accession>A0A9P1C7B1</accession>
<keyword evidence="3" id="KW-1185">Reference proteome</keyword>
<evidence type="ECO:0000313" key="1">
    <source>
        <dbReference type="EMBL" id="CAI3986394.1"/>
    </source>
</evidence>
<organism evidence="1">
    <name type="scientific">Cladocopium goreaui</name>
    <dbReference type="NCBI Taxonomy" id="2562237"/>
    <lineage>
        <taxon>Eukaryota</taxon>
        <taxon>Sar</taxon>
        <taxon>Alveolata</taxon>
        <taxon>Dinophyceae</taxon>
        <taxon>Suessiales</taxon>
        <taxon>Symbiodiniaceae</taxon>
        <taxon>Cladocopium</taxon>
    </lineage>
</organism>
<proteinExistence type="predicted"/>
<evidence type="ECO:0000313" key="3">
    <source>
        <dbReference type="Proteomes" id="UP001152797"/>
    </source>
</evidence>
<dbReference type="Proteomes" id="UP001152797">
    <property type="component" value="Unassembled WGS sequence"/>
</dbReference>
<protein>
    <submittedName>
        <fullName evidence="1">Uncharacterized protein</fullName>
    </submittedName>
</protein>
<comment type="caution">
    <text evidence="1">The sequence shown here is derived from an EMBL/GenBank/DDBJ whole genome shotgun (WGS) entry which is preliminary data.</text>
</comment>
<sequence>MVQKLQDATEKAIRKLDREGYDKKLSQARVEKLFDTQRLQDVEACWAKAVHAAEVRLQNMLQQCLDADDVLVIPKLQEELATSKLPLTSHSLQVWVMDVEKGPGFQTSQEQWLLC</sequence>
<reference evidence="1" key="1">
    <citation type="submission" date="2022-10" db="EMBL/GenBank/DDBJ databases">
        <authorList>
            <person name="Chen Y."/>
            <person name="Dougan E. K."/>
            <person name="Chan C."/>
            <person name="Rhodes N."/>
            <person name="Thang M."/>
        </authorList>
    </citation>
    <scope>NUCLEOTIDE SEQUENCE</scope>
</reference>
<dbReference type="EMBL" id="CAMXCT030001079">
    <property type="protein sequence ID" value="CAL4773706.1"/>
    <property type="molecule type" value="Genomic_DNA"/>
</dbReference>
<reference evidence="2" key="2">
    <citation type="submission" date="2024-04" db="EMBL/GenBank/DDBJ databases">
        <authorList>
            <person name="Chen Y."/>
            <person name="Shah S."/>
            <person name="Dougan E. K."/>
            <person name="Thang M."/>
            <person name="Chan C."/>
        </authorList>
    </citation>
    <scope>NUCLEOTIDE SEQUENCE [LARGE SCALE GENOMIC DNA]</scope>
</reference>
<gene>
    <name evidence="1" type="ORF">C1SCF055_LOCUS13751</name>
</gene>
<dbReference type="AlphaFoldDB" id="A0A9P1C7B1"/>
<dbReference type="EMBL" id="CAMXCT010001079">
    <property type="protein sequence ID" value="CAI3986394.1"/>
    <property type="molecule type" value="Genomic_DNA"/>
</dbReference>